<dbReference type="SUPFAM" id="SSF53850">
    <property type="entry name" value="Periplasmic binding protein-like II"/>
    <property type="match status" value="1"/>
</dbReference>
<dbReference type="GO" id="GO:0003700">
    <property type="term" value="F:DNA-binding transcription factor activity"/>
    <property type="evidence" value="ECO:0007669"/>
    <property type="project" value="InterPro"/>
</dbReference>
<evidence type="ECO:0000313" key="7">
    <source>
        <dbReference type="Proteomes" id="UP000183417"/>
    </source>
</evidence>
<gene>
    <name evidence="6" type="ORF">SAMN05421547_11697</name>
</gene>
<dbReference type="PANTHER" id="PTHR30427:SF1">
    <property type="entry name" value="TRANSCRIPTIONAL ACTIVATOR PROTEIN LYSR"/>
    <property type="match status" value="1"/>
</dbReference>
<keyword evidence="3 6" id="KW-0238">DNA-binding</keyword>
<dbReference type="EMBL" id="FNPE01000016">
    <property type="protein sequence ID" value="SDZ27733.1"/>
    <property type="molecule type" value="Genomic_DNA"/>
</dbReference>
<dbReference type="PROSITE" id="PS50931">
    <property type="entry name" value="HTH_LYSR"/>
    <property type="match status" value="1"/>
</dbReference>
<proteinExistence type="inferred from homology"/>
<dbReference type="Pfam" id="PF00126">
    <property type="entry name" value="HTH_1"/>
    <property type="match status" value="1"/>
</dbReference>
<dbReference type="AlphaFoldDB" id="A0A1H3RQ28"/>
<accession>A0A1H3RQ28</accession>
<dbReference type="Gene3D" id="1.10.10.10">
    <property type="entry name" value="Winged helix-like DNA-binding domain superfamily/Winged helix DNA-binding domain"/>
    <property type="match status" value="1"/>
</dbReference>
<evidence type="ECO:0000256" key="2">
    <source>
        <dbReference type="ARBA" id="ARBA00023015"/>
    </source>
</evidence>
<dbReference type="GO" id="GO:0043565">
    <property type="term" value="F:sequence-specific DNA binding"/>
    <property type="evidence" value="ECO:0007669"/>
    <property type="project" value="TreeGrafter"/>
</dbReference>
<evidence type="ECO:0000256" key="1">
    <source>
        <dbReference type="ARBA" id="ARBA00009437"/>
    </source>
</evidence>
<dbReference type="Proteomes" id="UP000183417">
    <property type="component" value="Unassembled WGS sequence"/>
</dbReference>
<name>A0A1H3RQ28_9BURK</name>
<dbReference type="PANTHER" id="PTHR30427">
    <property type="entry name" value="TRANSCRIPTIONAL ACTIVATOR PROTEIN LYSR"/>
    <property type="match status" value="1"/>
</dbReference>
<feature type="domain" description="HTH lysR-type" evidence="5">
    <location>
        <begin position="15"/>
        <end position="72"/>
    </location>
</feature>
<evidence type="ECO:0000259" key="5">
    <source>
        <dbReference type="PROSITE" id="PS50931"/>
    </source>
</evidence>
<dbReference type="InterPro" id="IPR036390">
    <property type="entry name" value="WH_DNA-bd_sf"/>
</dbReference>
<dbReference type="SUPFAM" id="SSF46785">
    <property type="entry name" value="Winged helix' DNA-binding domain"/>
    <property type="match status" value="1"/>
</dbReference>
<dbReference type="InterPro" id="IPR036388">
    <property type="entry name" value="WH-like_DNA-bd_sf"/>
</dbReference>
<dbReference type="PRINTS" id="PR00039">
    <property type="entry name" value="HTHLYSR"/>
</dbReference>
<sequence length="309" mass="33141">MQDPALPHTSPEPRISHRHLEVFRALMLSGSATGAAQMLYSSQPTVSRELARMESLLGYALFERAQGRLRPTARALSLWAEVQRSWQGLDRVVEHALALGRPHQARINVLCLPALSHALLPAALARLHAEHGPVAVSVATQEAPLLQEWMAAQRYDLGLAELAEAPPGTRALALPAMDEVAVLPAGHALAARPVLEAGDFAGEGFISLARDDPYRQQIDAVFEQAGVQRQLHLETHSAVAVCAMVQHGLGVAIVNPLTARVCAGPQLVVRPLAFSIPFQVHALLPLHRPAVAEVKWLVDALAAEVAAVA</sequence>
<comment type="similarity">
    <text evidence="1">Belongs to the LysR transcriptional regulatory family.</text>
</comment>
<dbReference type="GO" id="GO:0009089">
    <property type="term" value="P:lysine biosynthetic process via diaminopimelate"/>
    <property type="evidence" value="ECO:0007669"/>
    <property type="project" value="TreeGrafter"/>
</dbReference>
<organism evidence="6 7">
    <name type="scientific">Delftia lacustris</name>
    <dbReference type="NCBI Taxonomy" id="558537"/>
    <lineage>
        <taxon>Bacteria</taxon>
        <taxon>Pseudomonadati</taxon>
        <taxon>Pseudomonadota</taxon>
        <taxon>Betaproteobacteria</taxon>
        <taxon>Burkholderiales</taxon>
        <taxon>Comamonadaceae</taxon>
        <taxon>Delftia</taxon>
    </lineage>
</organism>
<evidence type="ECO:0000313" key="6">
    <source>
        <dbReference type="EMBL" id="SDZ27733.1"/>
    </source>
</evidence>
<evidence type="ECO:0000256" key="4">
    <source>
        <dbReference type="ARBA" id="ARBA00023163"/>
    </source>
</evidence>
<evidence type="ECO:0000256" key="3">
    <source>
        <dbReference type="ARBA" id="ARBA00023125"/>
    </source>
</evidence>
<dbReference type="InterPro" id="IPR005119">
    <property type="entry name" value="LysR_subst-bd"/>
</dbReference>
<dbReference type="Gene3D" id="3.40.190.290">
    <property type="match status" value="1"/>
</dbReference>
<dbReference type="GeneID" id="94694506"/>
<keyword evidence="2" id="KW-0805">Transcription regulation</keyword>
<dbReference type="Pfam" id="PF03466">
    <property type="entry name" value="LysR_substrate"/>
    <property type="match status" value="1"/>
</dbReference>
<dbReference type="RefSeq" id="WP_074923070.1">
    <property type="nucleotide sequence ID" value="NZ_CP141274.1"/>
</dbReference>
<dbReference type="GO" id="GO:0010628">
    <property type="term" value="P:positive regulation of gene expression"/>
    <property type="evidence" value="ECO:0007669"/>
    <property type="project" value="TreeGrafter"/>
</dbReference>
<dbReference type="InterPro" id="IPR000847">
    <property type="entry name" value="LysR_HTH_N"/>
</dbReference>
<reference evidence="6 7" key="1">
    <citation type="submission" date="2016-10" db="EMBL/GenBank/DDBJ databases">
        <authorList>
            <person name="de Groot N.N."/>
        </authorList>
    </citation>
    <scope>NUCLEOTIDE SEQUENCE [LARGE SCALE GENOMIC DNA]</scope>
    <source>
        <strain evidence="6 7">LMG 24775</strain>
    </source>
</reference>
<dbReference type="NCBIfam" id="NF008239">
    <property type="entry name" value="PRK11013.1"/>
    <property type="match status" value="1"/>
</dbReference>
<keyword evidence="4" id="KW-0804">Transcription</keyword>
<protein>
    <submittedName>
        <fullName evidence="6">DNA-binding transcriptional regulator, LysR family</fullName>
    </submittedName>
</protein>